<protein>
    <submittedName>
        <fullName evidence="1">Uncharacterized protein</fullName>
    </submittedName>
</protein>
<dbReference type="AlphaFoldDB" id="A0A834M411"/>
<evidence type="ECO:0000313" key="2">
    <source>
        <dbReference type="Proteomes" id="UP000625711"/>
    </source>
</evidence>
<keyword evidence="2" id="KW-1185">Reference proteome</keyword>
<organism evidence="1 2">
    <name type="scientific">Rhynchophorus ferrugineus</name>
    <name type="common">Red palm weevil</name>
    <name type="synonym">Curculio ferrugineus</name>
    <dbReference type="NCBI Taxonomy" id="354439"/>
    <lineage>
        <taxon>Eukaryota</taxon>
        <taxon>Metazoa</taxon>
        <taxon>Ecdysozoa</taxon>
        <taxon>Arthropoda</taxon>
        <taxon>Hexapoda</taxon>
        <taxon>Insecta</taxon>
        <taxon>Pterygota</taxon>
        <taxon>Neoptera</taxon>
        <taxon>Endopterygota</taxon>
        <taxon>Coleoptera</taxon>
        <taxon>Polyphaga</taxon>
        <taxon>Cucujiformia</taxon>
        <taxon>Curculionidae</taxon>
        <taxon>Dryophthorinae</taxon>
        <taxon>Rhynchophorus</taxon>
    </lineage>
</organism>
<accession>A0A834M411</accession>
<gene>
    <name evidence="1" type="ORF">GWI33_015839</name>
</gene>
<reference evidence="1" key="1">
    <citation type="submission" date="2020-08" db="EMBL/GenBank/DDBJ databases">
        <title>Genome sequencing and assembly of the red palm weevil Rhynchophorus ferrugineus.</title>
        <authorList>
            <person name="Dias G.B."/>
            <person name="Bergman C.M."/>
            <person name="Manee M."/>
        </authorList>
    </citation>
    <scope>NUCLEOTIDE SEQUENCE</scope>
    <source>
        <strain evidence="1">AA-2017</strain>
        <tissue evidence="1">Whole larva</tissue>
    </source>
</reference>
<dbReference type="EMBL" id="JAACXV010013990">
    <property type="protein sequence ID" value="KAF7271256.1"/>
    <property type="molecule type" value="Genomic_DNA"/>
</dbReference>
<evidence type="ECO:0000313" key="1">
    <source>
        <dbReference type="EMBL" id="KAF7271256.1"/>
    </source>
</evidence>
<name>A0A834M411_RHYFE</name>
<dbReference type="Proteomes" id="UP000625711">
    <property type="component" value="Unassembled WGS sequence"/>
</dbReference>
<sequence>MMAQNHSTIIENVNTARSAAIFTVIRNVPRSFSGSLDTGRRTLAGRSWLRRTRRIVEGPPLSDAACSRMESIVLNVPFLSAAIDKQERNGRYEGFKLMTLSCTVMYRSCCYRYV</sequence>
<proteinExistence type="predicted"/>
<comment type="caution">
    <text evidence="1">The sequence shown here is derived from an EMBL/GenBank/DDBJ whole genome shotgun (WGS) entry which is preliminary data.</text>
</comment>